<dbReference type="Proteomes" id="UP000068447">
    <property type="component" value="Chromosome"/>
</dbReference>
<dbReference type="PROSITE" id="PS50929">
    <property type="entry name" value="ABC_TM1F"/>
    <property type="match status" value="1"/>
</dbReference>
<dbReference type="InterPro" id="IPR003593">
    <property type="entry name" value="AAA+_ATPase"/>
</dbReference>
<feature type="domain" description="ABC transmembrane type-1" evidence="9">
    <location>
        <begin position="148"/>
        <end position="314"/>
    </location>
</feature>
<dbReference type="SUPFAM" id="SSF90123">
    <property type="entry name" value="ABC transporter transmembrane region"/>
    <property type="match status" value="1"/>
</dbReference>
<protein>
    <recommendedName>
        <fullName evidence="12">ABC transporter ATP-binding protein</fullName>
    </recommendedName>
</protein>
<organism evidence="10 11">
    <name type="scientific">Lacimicrobium alkaliphilum</name>
    <dbReference type="NCBI Taxonomy" id="1526571"/>
    <lineage>
        <taxon>Bacteria</taxon>
        <taxon>Pseudomonadati</taxon>
        <taxon>Pseudomonadota</taxon>
        <taxon>Gammaproteobacteria</taxon>
        <taxon>Alteromonadales</taxon>
        <taxon>Alteromonadaceae</taxon>
        <taxon>Lacimicrobium</taxon>
    </lineage>
</organism>
<dbReference type="InterPro" id="IPR039421">
    <property type="entry name" value="Type_1_exporter"/>
</dbReference>
<evidence type="ECO:0000259" key="8">
    <source>
        <dbReference type="PROSITE" id="PS50893"/>
    </source>
</evidence>
<feature type="transmembrane region" description="Helical" evidence="7">
    <location>
        <begin position="289"/>
        <end position="306"/>
    </location>
</feature>
<dbReference type="SMART" id="SM00382">
    <property type="entry name" value="AAA"/>
    <property type="match status" value="1"/>
</dbReference>
<dbReference type="KEGG" id="lal:AT746_06000"/>
<evidence type="ECO:0008006" key="12">
    <source>
        <dbReference type="Google" id="ProtNLM"/>
    </source>
</evidence>
<keyword evidence="3" id="KW-0547">Nucleotide-binding</keyword>
<dbReference type="CDD" id="cd18584">
    <property type="entry name" value="ABC_6TM_AarD_CydD"/>
    <property type="match status" value="1"/>
</dbReference>
<feature type="transmembrane region" description="Helical" evidence="7">
    <location>
        <begin position="243"/>
        <end position="269"/>
    </location>
</feature>
<dbReference type="PROSITE" id="PS00211">
    <property type="entry name" value="ABC_TRANSPORTER_1"/>
    <property type="match status" value="1"/>
</dbReference>
<dbReference type="EMBL" id="CP013650">
    <property type="protein sequence ID" value="ALS97867.1"/>
    <property type="molecule type" value="Genomic_DNA"/>
</dbReference>
<feature type="transmembrane region" description="Helical" evidence="7">
    <location>
        <begin position="147"/>
        <end position="166"/>
    </location>
</feature>
<dbReference type="PANTHER" id="PTHR24221:SF261">
    <property type="entry name" value="GLUTATHIONE_L-CYSTEINE TRANSPORT SYSTEM ATP-BINDING_PERMEASE PROTEIN CYDD"/>
    <property type="match status" value="1"/>
</dbReference>
<keyword evidence="6 7" id="KW-0472">Membrane</keyword>
<dbReference type="Pfam" id="PF00005">
    <property type="entry name" value="ABC_tran"/>
    <property type="match status" value="1"/>
</dbReference>
<evidence type="ECO:0000313" key="11">
    <source>
        <dbReference type="Proteomes" id="UP000068447"/>
    </source>
</evidence>
<sequence>MSERNKSQEHQLSNWLNANGAAHRAALLLLTLFGVAAVVSQITLYWFLCSIAQTLIVEANPAQQSDVFSLGCAAFSWVMFEWSRQALSQRIELSISQQFQHRLHAQLLSGQYALVRQHNHFFWQQLWLEHIPAVAQYLVRYRIQQRMAVVTPLLAIILLFPVNWAVAAVLLVSMPVVPLFMYLIGSGTSALHQKHFVALERLGSLFADRLQASQLIHIHDGHQSQLNMLANSSKMLNRRTMEVVSLGFLSTTVLDFFSTLAVALVAVFVGFNLLGEIRIGATLSLDQGLFMLLIAPLCFAELKLLGRYYHQRSAAIAAAGELHPILNRPLHKDVDEKFNGFDLQDFESVVPRLICHHLSLNKGDWVQLQGDSGSGKSVLLECLMGQRPASHSVCGKKVLLTQHALITPATLRENLCLGHAYTDIQLWQSLEQVELKNWAETLADGLDTIMGERPPMSGGQKQRLALARALLTDAPLILLDEPTAHLTEAQHQRVSRIIRQRFQSRTLIWASHKTLPADWFNKHWQVKDSEVKVLC</sequence>
<gene>
    <name evidence="10" type="ORF">AT746_06000</name>
</gene>
<name>A0A0U2QKS8_9ALTE</name>
<dbReference type="GO" id="GO:0016887">
    <property type="term" value="F:ATP hydrolysis activity"/>
    <property type="evidence" value="ECO:0007669"/>
    <property type="project" value="InterPro"/>
</dbReference>
<dbReference type="Pfam" id="PF00664">
    <property type="entry name" value="ABC_membrane"/>
    <property type="match status" value="1"/>
</dbReference>
<reference evidence="10 11" key="1">
    <citation type="submission" date="2015-12" db="EMBL/GenBank/DDBJ databases">
        <title>Complete genome of Lacimicrobium alkaliphilum KCTC 32984.</title>
        <authorList>
            <person name="Kim S.-G."/>
            <person name="Lee Y.-J."/>
        </authorList>
    </citation>
    <scope>NUCLEOTIDE SEQUENCE [LARGE SCALE GENOMIC DNA]</scope>
    <source>
        <strain evidence="10 11">YelD216</strain>
    </source>
</reference>
<evidence type="ECO:0000256" key="3">
    <source>
        <dbReference type="ARBA" id="ARBA00022741"/>
    </source>
</evidence>
<dbReference type="GO" id="GO:0034040">
    <property type="term" value="F:ATPase-coupled lipid transmembrane transporter activity"/>
    <property type="evidence" value="ECO:0007669"/>
    <property type="project" value="TreeGrafter"/>
</dbReference>
<accession>A0A0U2QKS8</accession>
<proteinExistence type="predicted"/>
<dbReference type="SUPFAM" id="SSF52540">
    <property type="entry name" value="P-loop containing nucleoside triphosphate hydrolases"/>
    <property type="match status" value="1"/>
</dbReference>
<dbReference type="OrthoDB" id="9806127at2"/>
<dbReference type="InterPro" id="IPR036640">
    <property type="entry name" value="ABC1_TM_sf"/>
</dbReference>
<dbReference type="AlphaFoldDB" id="A0A0U2QKS8"/>
<dbReference type="RefSeq" id="WP_062477819.1">
    <property type="nucleotide sequence ID" value="NZ_CP013650.1"/>
</dbReference>
<dbReference type="InterPro" id="IPR027417">
    <property type="entry name" value="P-loop_NTPase"/>
</dbReference>
<feature type="transmembrane region" description="Helical" evidence="7">
    <location>
        <begin position="21"/>
        <end position="47"/>
    </location>
</feature>
<dbReference type="GO" id="GO:0005886">
    <property type="term" value="C:plasma membrane"/>
    <property type="evidence" value="ECO:0007669"/>
    <property type="project" value="UniProtKB-SubCell"/>
</dbReference>
<dbReference type="STRING" id="1526571.AT746_06000"/>
<evidence type="ECO:0000256" key="1">
    <source>
        <dbReference type="ARBA" id="ARBA00004651"/>
    </source>
</evidence>
<feature type="domain" description="ABC transporter" evidence="8">
    <location>
        <begin position="338"/>
        <end position="533"/>
    </location>
</feature>
<dbReference type="PROSITE" id="PS50893">
    <property type="entry name" value="ABC_TRANSPORTER_2"/>
    <property type="match status" value="1"/>
</dbReference>
<evidence type="ECO:0000313" key="10">
    <source>
        <dbReference type="EMBL" id="ALS97867.1"/>
    </source>
</evidence>
<evidence type="ECO:0000256" key="4">
    <source>
        <dbReference type="ARBA" id="ARBA00022840"/>
    </source>
</evidence>
<keyword evidence="4" id="KW-0067">ATP-binding</keyword>
<dbReference type="InterPro" id="IPR011527">
    <property type="entry name" value="ABC1_TM_dom"/>
</dbReference>
<comment type="subcellular location">
    <subcellularLocation>
        <location evidence="1">Cell membrane</location>
        <topology evidence="1">Multi-pass membrane protein</topology>
    </subcellularLocation>
</comment>
<dbReference type="Gene3D" id="1.20.1560.10">
    <property type="entry name" value="ABC transporter type 1, transmembrane domain"/>
    <property type="match status" value="1"/>
</dbReference>
<dbReference type="GO" id="GO:0005524">
    <property type="term" value="F:ATP binding"/>
    <property type="evidence" value="ECO:0007669"/>
    <property type="project" value="UniProtKB-KW"/>
</dbReference>
<keyword evidence="5 7" id="KW-1133">Transmembrane helix</keyword>
<evidence type="ECO:0000256" key="6">
    <source>
        <dbReference type="ARBA" id="ARBA00023136"/>
    </source>
</evidence>
<evidence type="ECO:0000256" key="5">
    <source>
        <dbReference type="ARBA" id="ARBA00022989"/>
    </source>
</evidence>
<dbReference type="InterPro" id="IPR017871">
    <property type="entry name" value="ABC_transporter-like_CS"/>
</dbReference>
<evidence type="ECO:0000256" key="2">
    <source>
        <dbReference type="ARBA" id="ARBA00022692"/>
    </source>
</evidence>
<dbReference type="PANTHER" id="PTHR24221">
    <property type="entry name" value="ATP-BINDING CASSETTE SUB-FAMILY B"/>
    <property type="match status" value="1"/>
</dbReference>
<keyword evidence="2 7" id="KW-0812">Transmembrane</keyword>
<dbReference type="InterPro" id="IPR003439">
    <property type="entry name" value="ABC_transporter-like_ATP-bd"/>
</dbReference>
<evidence type="ECO:0000259" key="9">
    <source>
        <dbReference type="PROSITE" id="PS50929"/>
    </source>
</evidence>
<dbReference type="Gene3D" id="3.40.50.300">
    <property type="entry name" value="P-loop containing nucleotide triphosphate hydrolases"/>
    <property type="match status" value="1"/>
</dbReference>
<dbReference type="GO" id="GO:0140359">
    <property type="term" value="F:ABC-type transporter activity"/>
    <property type="evidence" value="ECO:0007669"/>
    <property type="project" value="InterPro"/>
</dbReference>
<evidence type="ECO:0000256" key="7">
    <source>
        <dbReference type="SAM" id="Phobius"/>
    </source>
</evidence>
<keyword evidence="11" id="KW-1185">Reference proteome</keyword>